<evidence type="ECO:0000256" key="2">
    <source>
        <dbReference type="ARBA" id="ARBA00022692"/>
    </source>
</evidence>
<keyword evidence="3 5" id="KW-1133">Transmembrane helix</keyword>
<proteinExistence type="inferred from homology"/>
<dbReference type="GO" id="GO:0005886">
    <property type="term" value="C:plasma membrane"/>
    <property type="evidence" value="ECO:0007669"/>
    <property type="project" value="UniProtKB-SubCell"/>
</dbReference>
<feature type="transmembrane region" description="Helical" evidence="5">
    <location>
        <begin position="118"/>
        <end position="140"/>
    </location>
</feature>
<dbReference type="PANTHER" id="PTHR43483:SF3">
    <property type="entry name" value="MEMBRANE TRANSPORTER PROTEIN HI_0806-RELATED"/>
    <property type="match status" value="1"/>
</dbReference>
<feature type="transmembrane region" description="Helical" evidence="5">
    <location>
        <begin position="223"/>
        <end position="242"/>
    </location>
</feature>
<keyword evidence="4 5" id="KW-0472">Membrane</keyword>
<gene>
    <name evidence="6" type="ORF">GCM10011335_05080</name>
</gene>
<evidence type="ECO:0000256" key="5">
    <source>
        <dbReference type="RuleBase" id="RU363041"/>
    </source>
</evidence>
<evidence type="ECO:0000256" key="3">
    <source>
        <dbReference type="ARBA" id="ARBA00022989"/>
    </source>
</evidence>
<organism evidence="6 7">
    <name type="scientific">Aureimonas glaciei</name>
    <dbReference type="NCBI Taxonomy" id="1776957"/>
    <lineage>
        <taxon>Bacteria</taxon>
        <taxon>Pseudomonadati</taxon>
        <taxon>Pseudomonadota</taxon>
        <taxon>Alphaproteobacteria</taxon>
        <taxon>Hyphomicrobiales</taxon>
        <taxon>Aurantimonadaceae</taxon>
        <taxon>Aureimonas</taxon>
    </lineage>
</organism>
<reference evidence="6" key="2">
    <citation type="submission" date="2020-09" db="EMBL/GenBank/DDBJ databases">
        <authorList>
            <person name="Sun Q."/>
            <person name="Zhou Y."/>
        </authorList>
    </citation>
    <scope>NUCLEOTIDE SEQUENCE</scope>
    <source>
        <strain evidence="6">CGMCC 1.15493</strain>
    </source>
</reference>
<keyword evidence="2 5" id="KW-0812">Transmembrane</keyword>
<comment type="caution">
    <text evidence="6">The sequence shown here is derived from an EMBL/GenBank/DDBJ whole genome shotgun (WGS) entry which is preliminary data.</text>
</comment>
<keyword evidence="7" id="KW-1185">Reference proteome</keyword>
<evidence type="ECO:0000256" key="4">
    <source>
        <dbReference type="ARBA" id="ARBA00023136"/>
    </source>
</evidence>
<dbReference type="RefSeq" id="WP_188848969.1">
    <property type="nucleotide sequence ID" value="NZ_BMJJ01000001.1"/>
</dbReference>
<feature type="transmembrane region" description="Helical" evidence="5">
    <location>
        <begin position="254"/>
        <end position="273"/>
    </location>
</feature>
<evidence type="ECO:0000313" key="6">
    <source>
        <dbReference type="EMBL" id="GGD05181.1"/>
    </source>
</evidence>
<evidence type="ECO:0000256" key="1">
    <source>
        <dbReference type="ARBA" id="ARBA00004141"/>
    </source>
</evidence>
<dbReference type="AlphaFoldDB" id="A0A917D713"/>
<feature type="transmembrane region" description="Helical" evidence="5">
    <location>
        <begin position="55"/>
        <end position="73"/>
    </location>
</feature>
<evidence type="ECO:0000313" key="7">
    <source>
        <dbReference type="Proteomes" id="UP000613160"/>
    </source>
</evidence>
<name>A0A917D713_9HYPH</name>
<sequence>MSFPDLSLWAPVVLTLVATGGFAGVLAGLFGVGGGAIFVPVLYHTFIGLKVDPSIAMHLSIGTSLAIIVPTSLRSLAAHRLHDAVDTKLLREWVIAVPAGVVAGALIAAASSAGELKVIFAGIAFVLGLKMIIGRLPLNFGTDLPGLLGRSIAGFVIGLLSSLMGIGGGVLNNTFMSAYGRSMHQAVATSSGVGVLIAIPGLIAYAVVGWGDPRLPPFSLGDISLTAALACAPAALLTAPFGARLAHRLTRRQLELGFGLFLLSVALQFVWGLV</sequence>
<feature type="transmembrane region" description="Helical" evidence="5">
    <location>
        <begin position="187"/>
        <end position="211"/>
    </location>
</feature>
<feature type="transmembrane region" description="Helical" evidence="5">
    <location>
        <begin position="93"/>
        <end position="111"/>
    </location>
</feature>
<accession>A0A917D713</accession>
<feature type="transmembrane region" description="Helical" evidence="5">
    <location>
        <begin position="152"/>
        <end position="175"/>
    </location>
</feature>
<feature type="transmembrane region" description="Helical" evidence="5">
    <location>
        <begin position="12"/>
        <end position="43"/>
    </location>
</feature>
<dbReference type="Proteomes" id="UP000613160">
    <property type="component" value="Unassembled WGS sequence"/>
</dbReference>
<comment type="subcellular location">
    <subcellularLocation>
        <location evidence="5">Cell membrane</location>
        <topology evidence="5">Multi-pass membrane protein</topology>
    </subcellularLocation>
    <subcellularLocation>
        <location evidence="1">Membrane</location>
        <topology evidence="1">Multi-pass membrane protein</topology>
    </subcellularLocation>
</comment>
<keyword evidence="5" id="KW-1003">Cell membrane</keyword>
<dbReference type="EMBL" id="BMJJ01000001">
    <property type="protein sequence ID" value="GGD05181.1"/>
    <property type="molecule type" value="Genomic_DNA"/>
</dbReference>
<dbReference type="Pfam" id="PF01925">
    <property type="entry name" value="TauE"/>
    <property type="match status" value="1"/>
</dbReference>
<dbReference type="PANTHER" id="PTHR43483">
    <property type="entry name" value="MEMBRANE TRANSPORTER PROTEIN HI_0806-RELATED"/>
    <property type="match status" value="1"/>
</dbReference>
<reference evidence="6" key="1">
    <citation type="journal article" date="2014" name="Int. J. Syst. Evol. Microbiol.">
        <title>Complete genome sequence of Corynebacterium casei LMG S-19264T (=DSM 44701T), isolated from a smear-ripened cheese.</title>
        <authorList>
            <consortium name="US DOE Joint Genome Institute (JGI-PGF)"/>
            <person name="Walter F."/>
            <person name="Albersmeier A."/>
            <person name="Kalinowski J."/>
            <person name="Ruckert C."/>
        </authorList>
    </citation>
    <scope>NUCLEOTIDE SEQUENCE</scope>
    <source>
        <strain evidence="6">CGMCC 1.15493</strain>
    </source>
</reference>
<protein>
    <recommendedName>
        <fullName evidence="5">Probable membrane transporter protein</fullName>
    </recommendedName>
</protein>
<dbReference type="InterPro" id="IPR002781">
    <property type="entry name" value="TM_pro_TauE-like"/>
</dbReference>
<comment type="similarity">
    <text evidence="5">Belongs to the 4-toluene sulfonate uptake permease (TSUP) (TC 2.A.102) family.</text>
</comment>